<reference evidence="13" key="1">
    <citation type="submission" date="2023-09" db="UniProtKB">
        <authorList>
            <consortium name="Ensembl"/>
        </authorList>
    </citation>
    <scope>IDENTIFICATION</scope>
</reference>
<protein>
    <recommendedName>
        <fullName evidence="12">C2H2-type domain-containing protein</fullName>
    </recommendedName>
</protein>
<dbReference type="GO" id="GO:0000978">
    <property type="term" value="F:RNA polymerase II cis-regulatory region sequence-specific DNA binding"/>
    <property type="evidence" value="ECO:0007669"/>
    <property type="project" value="TreeGrafter"/>
</dbReference>
<evidence type="ECO:0000259" key="12">
    <source>
        <dbReference type="PROSITE" id="PS50157"/>
    </source>
</evidence>
<evidence type="ECO:0000256" key="4">
    <source>
        <dbReference type="ARBA" id="ARBA00022771"/>
    </source>
</evidence>
<dbReference type="GeneTree" id="ENSGT00940000158098"/>
<dbReference type="FunFam" id="3.30.160.60:FF:000071">
    <property type="entry name" value="Putative zinc finger protein 143"/>
    <property type="match status" value="1"/>
</dbReference>
<keyword evidence="2" id="KW-0479">Metal-binding</keyword>
<dbReference type="STRING" id="144197.ENSSPAP00000010070"/>
<feature type="domain" description="C2H2-type" evidence="12">
    <location>
        <begin position="58"/>
        <end position="88"/>
    </location>
</feature>
<dbReference type="GO" id="GO:0008270">
    <property type="term" value="F:zinc ion binding"/>
    <property type="evidence" value="ECO:0007669"/>
    <property type="project" value="UniProtKB-KW"/>
</dbReference>
<keyword evidence="8" id="KW-0010">Activator</keyword>
<dbReference type="PROSITE" id="PS50157">
    <property type="entry name" value="ZINC_FINGER_C2H2_2"/>
    <property type="match status" value="2"/>
</dbReference>
<dbReference type="GO" id="GO:0000981">
    <property type="term" value="F:DNA-binding transcription factor activity, RNA polymerase II-specific"/>
    <property type="evidence" value="ECO:0007669"/>
    <property type="project" value="TreeGrafter"/>
</dbReference>
<keyword evidence="10" id="KW-0539">Nucleus</keyword>
<dbReference type="SUPFAM" id="SSF57667">
    <property type="entry name" value="beta-beta-alpha zinc fingers"/>
    <property type="match status" value="1"/>
</dbReference>
<evidence type="ECO:0000313" key="13">
    <source>
        <dbReference type="Ensembl" id="ENSSPAP00000010070.1"/>
    </source>
</evidence>
<dbReference type="PANTHER" id="PTHR14003">
    <property type="entry name" value="TRANSCRIPTIONAL REPRESSOR PROTEIN YY"/>
    <property type="match status" value="1"/>
</dbReference>
<dbReference type="GO" id="GO:0000785">
    <property type="term" value="C:chromatin"/>
    <property type="evidence" value="ECO:0007669"/>
    <property type="project" value="TreeGrafter"/>
</dbReference>
<keyword evidence="5" id="KW-0862">Zinc</keyword>
<evidence type="ECO:0000256" key="5">
    <source>
        <dbReference type="ARBA" id="ARBA00022833"/>
    </source>
</evidence>
<evidence type="ECO:0000256" key="9">
    <source>
        <dbReference type="ARBA" id="ARBA00023163"/>
    </source>
</evidence>
<dbReference type="Pfam" id="PF00096">
    <property type="entry name" value="zf-C2H2"/>
    <property type="match status" value="2"/>
</dbReference>
<evidence type="ECO:0000256" key="10">
    <source>
        <dbReference type="ARBA" id="ARBA00023242"/>
    </source>
</evidence>
<keyword evidence="6" id="KW-0805">Transcription regulation</keyword>
<dbReference type="InterPro" id="IPR036236">
    <property type="entry name" value="Znf_C2H2_sf"/>
</dbReference>
<evidence type="ECO:0000256" key="3">
    <source>
        <dbReference type="ARBA" id="ARBA00022737"/>
    </source>
</evidence>
<dbReference type="SMART" id="SM00355">
    <property type="entry name" value="ZnF_C2H2"/>
    <property type="match status" value="2"/>
</dbReference>
<dbReference type="GO" id="GO:0031519">
    <property type="term" value="C:PcG protein complex"/>
    <property type="evidence" value="ECO:0007669"/>
    <property type="project" value="TreeGrafter"/>
</dbReference>
<keyword evidence="4 11" id="KW-0863">Zinc-finger</keyword>
<dbReference type="PROSITE" id="PS00028">
    <property type="entry name" value="ZINC_FINGER_C2H2_1"/>
    <property type="match status" value="1"/>
</dbReference>
<sequence length="197" mass="22569">MYYSAPNSAIKKKIFLYQNHVQLNENTPQLAWKPASTDIHLNLKKKHTWLEYMLYLYFSTSLLSGCGKSFYVLQRLQVHMRTHNGEKPFICKEKNCGKKFTTAGNLKNHRRIHTGGEQQISTHRKAQTLCSFNASSVQASSLLEADGENGDGMVTMTTTVEPMNLHHAMLRSPGRRDKRADGITTRLIMKRQQTVIW</sequence>
<feature type="domain" description="C2H2-type" evidence="12">
    <location>
        <begin position="89"/>
        <end position="118"/>
    </location>
</feature>
<name>A0A3B4ZPB0_9TELE</name>
<evidence type="ECO:0000256" key="6">
    <source>
        <dbReference type="ARBA" id="ARBA00023015"/>
    </source>
</evidence>
<comment type="subcellular location">
    <subcellularLocation>
        <location evidence="1">Nucleus</location>
    </subcellularLocation>
</comment>
<evidence type="ECO:0000256" key="2">
    <source>
        <dbReference type="ARBA" id="ARBA00022723"/>
    </source>
</evidence>
<proteinExistence type="predicted"/>
<keyword evidence="7" id="KW-0238">DNA-binding</keyword>
<dbReference type="AlphaFoldDB" id="A0A3B4ZPB0"/>
<keyword evidence="9" id="KW-0804">Transcription</keyword>
<dbReference type="Ensembl" id="ENSSPAT00000010248.1">
    <property type="protein sequence ID" value="ENSSPAP00000010070.1"/>
    <property type="gene ID" value="ENSSPAG00000007681.1"/>
</dbReference>
<dbReference type="Gene3D" id="3.30.160.60">
    <property type="entry name" value="Classic Zinc Finger"/>
    <property type="match status" value="2"/>
</dbReference>
<evidence type="ECO:0000256" key="7">
    <source>
        <dbReference type="ARBA" id="ARBA00023125"/>
    </source>
</evidence>
<accession>A0A3B4ZPB0</accession>
<evidence type="ECO:0000256" key="11">
    <source>
        <dbReference type="PROSITE-ProRule" id="PRU00042"/>
    </source>
</evidence>
<evidence type="ECO:0000256" key="8">
    <source>
        <dbReference type="ARBA" id="ARBA00023159"/>
    </source>
</evidence>
<dbReference type="InterPro" id="IPR013087">
    <property type="entry name" value="Znf_C2H2_type"/>
</dbReference>
<dbReference type="Ensembl" id="ENSSPAT00000010484.1">
    <property type="protein sequence ID" value="ENSSPAP00000010304.1"/>
    <property type="gene ID" value="ENSSPAG00000007849.1"/>
</dbReference>
<dbReference type="GO" id="GO:0005667">
    <property type="term" value="C:transcription regulator complex"/>
    <property type="evidence" value="ECO:0007669"/>
    <property type="project" value="TreeGrafter"/>
</dbReference>
<organism evidence="13">
    <name type="scientific">Stegastes partitus</name>
    <name type="common">bicolor damselfish</name>
    <dbReference type="NCBI Taxonomy" id="144197"/>
    <lineage>
        <taxon>Eukaryota</taxon>
        <taxon>Metazoa</taxon>
        <taxon>Chordata</taxon>
        <taxon>Craniata</taxon>
        <taxon>Vertebrata</taxon>
        <taxon>Euteleostomi</taxon>
        <taxon>Actinopterygii</taxon>
        <taxon>Neopterygii</taxon>
        <taxon>Teleostei</taxon>
        <taxon>Neoteleostei</taxon>
        <taxon>Acanthomorphata</taxon>
        <taxon>Ovalentaria</taxon>
        <taxon>Pomacentridae</taxon>
        <taxon>Stegastes</taxon>
    </lineage>
</organism>
<evidence type="ECO:0000256" key="1">
    <source>
        <dbReference type="ARBA" id="ARBA00004123"/>
    </source>
</evidence>
<dbReference type="PANTHER" id="PTHR14003:SF24">
    <property type="entry name" value="ZINC FINGER PROTEIN 410"/>
    <property type="match status" value="1"/>
</dbReference>
<keyword evidence="3" id="KW-0677">Repeat</keyword>